<dbReference type="PANTHER" id="PTHR45527">
    <property type="entry name" value="NONRIBOSOMAL PEPTIDE SYNTHETASE"/>
    <property type="match status" value="1"/>
</dbReference>
<dbReference type="GO" id="GO:0044550">
    <property type="term" value="P:secondary metabolite biosynthetic process"/>
    <property type="evidence" value="ECO:0007669"/>
    <property type="project" value="TreeGrafter"/>
</dbReference>
<dbReference type="InterPro" id="IPR025110">
    <property type="entry name" value="AMP-bd_C"/>
</dbReference>
<dbReference type="EMBL" id="FZOC01000005">
    <property type="protein sequence ID" value="SNS08346.1"/>
    <property type="molecule type" value="Genomic_DNA"/>
</dbReference>
<feature type="region of interest" description="Disordered" evidence="3">
    <location>
        <begin position="1088"/>
        <end position="1118"/>
    </location>
</feature>
<dbReference type="GO" id="GO:0005737">
    <property type="term" value="C:cytoplasm"/>
    <property type="evidence" value="ECO:0007669"/>
    <property type="project" value="TreeGrafter"/>
</dbReference>
<feature type="domain" description="Carrier" evidence="4">
    <location>
        <begin position="1014"/>
        <end position="1089"/>
    </location>
</feature>
<dbReference type="Gene3D" id="3.40.50.12780">
    <property type="entry name" value="N-terminal domain of ligase-like"/>
    <property type="match status" value="1"/>
</dbReference>
<evidence type="ECO:0000313" key="5">
    <source>
        <dbReference type="EMBL" id="SNS08346.1"/>
    </source>
</evidence>
<gene>
    <name evidence="5" type="ORF">SAMN04488503_2646</name>
</gene>
<dbReference type="InterPro" id="IPR042099">
    <property type="entry name" value="ANL_N_sf"/>
</dbReference>
<feature type="compositionally biased region" description="Basic residues" evidence="3">
    <location>
        <begin position="1098"/>
        <end position="1118"/>
    </location>
</feature>
<dbReference type="InterPro" id="IPR020845">
    <property type="entry name" value="AMP-binding_CS"/>
</dbReference>
<dbReference type="Proteomes" id="UP000198324">
    <property type="component" value="Unassembled WGS sequence"/>
</dbReference>
<dbReference type="Gene3D" id="1.10.1200.10">
    <property type="entry name" value="ACP-like"/>
    <property type="match status" value="1"/>
</dbReference>
<dbReference type="SUPFAM" id="SSF52777">
    <property type="entry name" value="CoA-dependent acyltransferases"/>
    <property type="match status" value="2"/>
</dbReference>
<proteinExistence type="predicted"/>
<dbReference type="SUPFAM" id="SSF56801">
    <property type="entry name" value="Acetyl-CoA synthetase-like"/>
    <property type="match status" value="1"/>
</dbReference>
<dbReference type="InterPro" id="IPR036736">
    <property type="entry name" value="ACP-like_sf"/>
</dbReference>
<dbReference type="AlphaFoldDB" id="A0A239BKF1"/>
<dbReference type="InterPro" id="IPR001242">
    <property type="entry name" value="Condensation_dom"/>
</dbReference>
<dbReference type="PROSITE" id="PS00455">
    <property type="entry name" value="AMP_BINDING"/>
    <property type="match status" value="1"/>
</dbReference>
<dbReference type="InterPro" id="IPR045851">
    <property type="entry name" value="AMP-bd_C_sf"/>
</dbReference>
<dbReference type="OrthoDB" id="9757540at2"/>
<dbReference type="InterPro" id="IPR000873">
    <property type="entry name" value="AMP-dep_synth/lig_dom"/>
</dbReference>
<dbReference type="SUPFAM" id="SSF47336">
    <property type="entry name" value="ACP-like"/>
    <property type="match status" value="1"/>
</dbReference>
<protein>
    <submittedName>
        <fullName evidence="5">Amino acid adenylation domain-containing protein</fullName>
    </submittedName>
</protein>
<evidence type="ECO:0000256" key="3">
    <source>
        <dbReference type="SAM" id="MobiDB-lite"/>
    </source>
</evidence>
<organism evidence="5 6">
    <name type="scientific">Humidesulfovibrio mexicanus</name>
    <dbReference type="NCBI Taxonomy" id="147047"/>
    <lineage>
        <taxon>Bacteria</taxon>
        <taxon>Pseudomonadati</taxon>
        <taxon>Thermodesulfobacteriota</taxon>
        <taxon>Desulfovibrionia</taxon>
        <taxon>Desulfovibrionales</taxon>
        <taxon>Desulfovibrionaceae</taxon>
        <taxon>Humidesulfovibrio</taxon>
    </lineage>
</organism>
<dbReference type="CDD" id="cd05930">
    <property type="entry name" value="A_NRPS"/>
    <property type="match status" value="1"/>
</dbReference>
<dbReference type="GO" id="GO:0043041">
    <property type="term" value="P:amino acid activation for nonribosomal peptide biosynthetic process"/>
    <property type="evidence" value="ECO:0007669"/>
    <property type="project" value="TreeGrafter"/>
</dbReference>
<name>A0A239BKF1_9BACT</name>
<evidence type="ECO:0000256" key="1">
    <source>
        <dbReference type="ARBA" id="ARBA00022450"/>
    </source>
</evidence>
<dbReference type="PANTHER" id="PTHR45527:SF1">
    <property type="entry name" value="FATTY ACID SYNTHASE"/>
    <property type="match status" value="1"/>
</dbReference>
<reference evidence="5 6" key="1">
    <citation type="submission" date="2017-06" db="EMBL/GenBank/DDBJ databases">
        <authorList>
            <person name="Kim H.J."/>
            <person name="Triplett B.A."/>
        </authorList>
    </citation>
    <scope>NUCLEOTIDE SEQUENCE [LARGE SCALE GENOMIC DNA]</scope>
    <source>
        <strain evidence="5 6">DSM 13116</strain>
    </source>
</reference>
<dbReference type="InterPro" id="IPR023213">
    <property type="entry name" value="CAT-like_dom_sf"/>
</dbReference>
<evidence type="ECO:0000259" key="4">
    <source>
        <dbReference type="PROSITE" id="PS50075"/>
    </source>
</evidence>
<dbReference type="Gene3D" id="3.30.559.30">
    <property type="entry name" value="Nonribosomal peptide synthetase, condensation domain"/>
    <property type="match status" value="1"/>
</dbReference>
<evidence type="ECO:0000313" key="6">
    <source>
        <dbReference type="Proteomes" id="UP000198324"/>
    </source>
</evidence>
<dbReference type="GO" id="GO:0003824">
    <property type="term" value="F:catalytic activity"/>
    <property type="evidence" value="ECO:0007669"/>
    <property type="project" value="InterPro"/>
</dbReference>
<dbReference type="InterPro" id="IPR009081">
    <property type="entry name" value="PP-bd_ACP"/>
</dbReference>
<evidence type="ECO:0000256" key="2">
    <source>
        <dbReference type="ARBA" id="ARBA00022553"/>
    </source>
</evidence>
<dbReference type="GO" id="GO:0031177">
    <property type="term" value="F:phosphopantetheine binding"/>
    <property type="evidence" value="ECO:0007669"/>
    <property type="project" value="InterPro"/>
</dbReference>
<dbReference type="Pfam" id="PF00501">
    <property type="entry name" value="AMP-binding"/>
    <property type="match status" value="1"/>
</dbReference>
<dbReference type="CDD" id="cd19531">
    <property type="entry name" value="LCL_NRPS-like"/>
    <property type="match status" value="1"/>
</dbReference>
<dbReference type="SMART" id="SM00823">
    <property type="entry name" value="PKS_PP"/>
    <property type="match status" value="1"/>
</dbReference>
<dbReference type="InterPro" id="IPR020806">
    <property type="entry name" value="PKS_PP-bd"/>
</dbReference>
<dbReference type="Pfam" id="PF13193">
    <property type="entry name" value="AMP-binding_C"/>
    <property type="match status" value="1"/>
</dbReference>
<dbReference type="Gene3D" id="3.30.559.10">
    <property type="entry name" value="Chloramphenicol acetyltransferase-like domain"/>
    <property type="match status" value="1"/>
</dbReference>
<keyword evidence="2" id="KW-0597">Phosphoprotein</keyword>
<dbReference type="PROSITE" id="PS50075">
    <property type="entry name" value="CARRIER"/>
    <property type="match status" value="1"/>
</dbReference>
<dbReference type="Gene3D" id="3.30.300.30">
    <property type="match status" value="1"/>
</dbReference>
<dbReference type="RefSeq" id="WP_089274847.1">
    <property type="nucleotide sequence ID" value="NZ_FZOC01000005.1"/>
</dbReference>
<sequence length="1118" mass="122844">MSMDKNALAALPLEELLRFAKNAAKRDAAPQASYGPEDELVTQPLLSFAQERLWFMDRLSPLNPFYNIPFNLEITGRLDREALAKAWETVITRHGCLRSRFPADGDGSPSVDTLPSERLALRTRDMAAMDPEDQLRLLDEAARREATTGFDLDSGPLLRGTLIRRGEELHSLLATFHHIVFDGWSVGIFYKDLFTAYDGIRRGRAPHSARATPTYEQYAQWQRRRMTPDYVDTELAWWTRQLGDTPDLRLWTDAPRPEVQSFTGGAVEFTIPQGTAQRMELVARRHKATPFMAWLAVFNLMLSRFSGQTDFNVGCSLAGRDHPATEGIIGFFLNNLVVRSECTRNTPFCECLAQLQDTVLRSMEHADLPFQLVVGALDRGRGLDRNPLYQAGFTYQNTPPLDIAPDGLSLRSVMAPVATTHIDVELFIWPEQDGLRCHLVHATDIINELRARKMARMIAEMAEVFSLRPHTPIHDVPAPDTPSILHGTGLRHEFLPPWQRLERLRKAKGSAAALLLPGQNGGRDASRDISVDGLMFLAEGMAARLTEMDVAPGGTVGILLHPGPLLIAAMLAAWRQGCAWLPLNPDHPASMNQWIVGDSDCCCIISDTALWEAHRPPTDAKTPVCLADQPHGSVPIPASAPLPQSPACLLYTSGSTGRPKGIVLSHEAVNTRLCWMWQALPWKTGDVACQKTSPCFVDFLWETFGSVLAGVPLVLPGPKPTRDMDRLLAVMRGHRVTHMVLVPSLLSAMHEVGPGLGSTAPTLRVILSSGEPLPPKLVRKTHAALPGVRVFNLYGSTEVMDATWHEASEHDAPSVPIGRPIDGTTAVILDEAMRPVPRGETGVLHVCGPCVGHGYLGAAKERGAMFRPPQIPGLETPEGRWFRMGDQVSLGEDGLLRYHGRQDRQIKIRGVRMEPEAIAAVLARHPSVKEAVAAARPGPDGADRLVAYILPHAKGAPPDSAQLAQTLRPWVGARLPSAMVPDLFVPVAAWPRTPSGKINVRELPMAPVMPAATAPATPVEADILDVWRAALETDAIGVRDNFFEVGGTSLLVVSVHEHLQRRLDKRFPLTVLFQNPTVESLAAWLGTGVKGQSPRPSATRRARQREHAQKRRSARHIA</sequence>
<dbReference type="Pfam" id="PF00550">
    <property type="entry name" value="PP-binding"/>
    <property type="match status" value="1"/>
</dbReference>
<keyword evidence="1" id="KW-0596">Phosphopantetheine</keyword>
<accession>A0A239BKF1</accession>
<keyword evidence="6" id="KW-1185">Reference proteome</keyword>
<dbReference type="Pfam" id="PF00668">
    <property type="entry name" value="Condensation"/>
    <property type="match status" value="1"/>
</dbReference>